<keyword evidence="3" id="KW-0171">Cobalt transport</keyword>
<dbReference type="InterPro" id="IPR011541">
    <property type="entry name" value="Ni/Co_transpt_high_affinity"/>
</dbReference>
<dbReference type="GO" id="GO:0006824">
    <property type="term" value="P:cobalt ion transport"/>
    <property type="evidence" value="ECO:0007669"/>
    <property type="project" value="UniProtKB-KW"/>
</dbReference>
<feature type="transmembrane region" description="Helical" evidence="13">
    <location>
        <begin position="137"/>
        <end position="155"/>
    </location>
</feature>
<organism evidence="14 15">
    <name type="scientific">Pseudotabrizicola algicola</name>
    <dbReference type="NCBI Taxonomy" id="2709381"/>
    <lineage>
        <taxon>Bacteria</taxon>
        <taxon>Pseudomonadati</taxon>
        <taxon>Pseudomonadota</taxon>
        <taxon>Alphaproteobacteria</taxon>
        <taxon>Rhodobacterales</taxon>
        <taxon>Paracoccaceae</taxon>
        <taxon>Pseudotabrizicola</taxon>
    </lineage>
</organism>
<dbReference type="PANTHER" id="PTHR40659:SF1">
    <property type="entry name" value="NICKEL_COBALT EFFLUX SYSTEM RCNA"/>
    <property type="match status" value="1"/>
</dbReference>
<dbReference type="GO" id="GO:0010045">
    <property type="term" value="P:response to nickel cation"/>
    <property type="evidence" value="ECO:0007669"/>
    <property type="project" value="TreeGrafter"/>
</dbReference>
<reference evidence="14 15" key="1">
    <citation type="submission" date="2020-02" db="EMBL/GenBank/DDBJ databases">
        <title>Rhodobacter algicola sp. nov., isolated from microalga culture.</title>
        <authorList>
            <person name="Park C.-Y."/>
        </authorList>
    </citation>
    <scope>NUCLEOTIDE SEQUENCE [LARGE SCALE GENOMIC DNA]</scope>
    <source>
        <strain evidence="14 15">ETT8</strain>
    </source>
</reference>
<comment type="subcellular location">
    <subcellularLocation>
        <location evidence="2 13">Cell membrane</location>
        <topology evidence="2 13">Multi-pass membrane protein</topology>
    </subcellularLocation>
</comment>
<keyword evidence="15" id="KW-1185">Reference proteome</keyword>
<feature type="transmembrane region" description="Helical" evidence="13">
    <location>
        <begin position="56"/>
        <end position="75"/>
    </location>
</feature>
<keyword evidence="10" id="KW-0921">Nickel transport</keyword>
<dbReference type="InterPro" id="IPR051224">
    <property type="entry name" value="NiCoT_RcnA"/>
</dbReference>
<evidence type="ECO:0000256" key="4">
    <source>
        <dbReference type="ARBA" id="ARBA00022448"/>
    </source>
</evidence>
<feature type="transmembrane region" description="Helical" evidence="13">
    <location>
        <begin position="291"/>
        <end position="316"/>
    </location>
</feature>
<evidence type="ECO:0000256" key="13">
    <source>
        <dbReference type="RuleBase" id="RU362101"/>
    </source>
</evidence>
<comment type="function">
    <text evidence="1">Efflux system for nickel and cobalt.</text>
</comment>
<evidence type="ECO:0000313" key="14">
    <source>
        <dbReference type="EMBL" id="NEX48494.1"/>
    </source>
</evidence>
<gene>
    <name evidence="14" type="ORF">G3572_20040</name>
</gene>
<keyword evidence="8 13" id="KW-1133">Transmembrane helix</keyword>
<keyword evidence="9" id="KW-0406">Ion transport</keyword>
<keyword evidence="7 13" id="KW-0812">Transmembrane</keyword>
<keyword evidence="12" id="KW-0170">Cobalt</keyword>
<evidence type="ECO:0000313" key="15">
    <source>
        <dbReference type="Proteomes" id="UP000481421"/>
    </source>
</evidence>
<dbReference type="GO" id="GO:0046583">
    <property type="term" value="F:monoatomic cation efflux transmembrane transporter activity"/>
    <property type="evidence" value="ECO:0007669"/>
    <property type="project" value="TreeGrafter"/>
</dbReference>
<comment type="caution">
    <text evidence="14">The sequence shown here is derived from an EMBL/GenBank/DDBJ whole genome shotgun (WGS) entry which is preliminary data.</text>
</comment>
<dbReference type="Pfam" id="PF03824">
    <property type="entry name" value="NicO"/>
    <property type="match status" value="1"/>
</dbReference>
<evidence type="ECO:0000256" key="8">
    <source>
        <dbReference type="ARBA" id="ARBA00022989"/>
    </source>
</evidence>
<dbReference type="Proteomes" id="UP000481421">
    <property type="component" value="Unassembled WGS sequence"/>
</dbReference>
<evidence type="ECO:0000256" key="7">
    <source>
        <dbReference type="ARBA" id="ARBA00022692"/>
    </source>
</evidence>
<evidence type="ECO:0000256" key="10">
    <source>
        <dbReference type="ARBA" id="ARBA00023112"/>
    </source>
</evidence>
<evidence type="ECO:0000256" key="12">
    <source>
        <dbReference type="ARBA" id="ARBA00023285"/>
    </source>
</evidence>
<proteinExistence type="inferred from homology"/>
<keyword evidence="6" id="KW-0533">Nickel</keyword>
<accession>A0A6B3RQS5</accession>
<evidence type="ECO:0000256" key="1">
    <source>
        <dbReference type="ARBA" id="ARBA00002510"/>
    </source>
</evidence>
<dbReference type="PANTHER" id="PTHR40659">
    <property type="entry name" value="NICKEL/COBALT EFFLUX SYSTEM RCNA"/>
    <property type="match status" value="1"/>
</dbReference>
<feature type="transmembrane region" description="Helical" evidence="13">
    <location>
        <begin position="96"/>
        <end position="125"/>
    </location>
</feature>
<evidence type="ECO:0000256" key="11">
    <source>
        <dbReference type="ARBA" id="ARBA00023136"/>
    </source>
</evidence>
<evidence type="ECO:0000256" key="3">
    <source>
        <dbReference type="ARBA" id="ARBA00022426"/>
    </source>
</evidence>
<keyword evidence="5" id="KW-1003">Cell membrane</keyword>
<sequence length="319" mass="31509">MARGLALAGLAVALALALSWAGGWLEPLAVWAAGQQRAVQEALAAAVRALRAGEPGAWSALLAVCFSYGFFHAVGPGHGKAVIGGYGMARRVRLPVLAGLALASSLAQAAVAVALVAGGAFLLGWTRPRMEGFAEAAMVPLSHALVAGLGLWLVWRGLRGLVAQGRAATAATGAVRHDAPHGHSHDGHGHDPHAHVDGGACGCGHAHGPSAAQVAGVASARDAALLVGAIALRPCSGALFLLILTFAMGIGWAGVAGTFAMGLGTAAVTIVVAGLAFWAREGAFAALPGAGLARVLPGVEVVAGALIAAVSLLLLAGSL</sequence>
<evidence type="ECO:0000256" key="6">
    <source>
        <dbReference type="ARBA" id="ARBA00022596"/>
    </source>
</evidence>
<keyword evidence="11 13" id="KW-0472">Membrane</keyword>
<evidence type="ECO:0000256" key="2">
    <source>
        <dbReference type="ARBA" id="ARBA00004651"/>
    </source>
</evidence>
<evidence type="ECO:0000256" key="5">
    <source>
        <dbReference type="ARBA" id="ARBA00022475"/>
    </source>
</evidence>
<dbReference type="GO" id="GO:0015099">
    <property type="term" value="F:nickel cation transmembrane transporter activity"/>
    <property type="evidence" value="ECO:0007669"/>
    <property type="project" value="UniProtKB-UniRule"/>
</dbReference>
<name>A0A6B3RQS5_9RHOB</name>
<keyword evidence="4 13" id="KW-0813">Transport</keyword>
<dbReference type="GO" id="GO:0032025">
    <property type="term" value="P:response to cobalt ion"/>
    <property type="evidence" value="ECO:0007669"/>
    <property type="project" value="TreeGrafter"/>
</dbReference>
<dbReference type="GO" id="GO:0005886">
    <property type="term" value="C:plasma membrane"/>
    <property type="evidence" value="ECO:0007669"/>
    <property type="project" value="UniProtKB-SubCell"/>
</dbReference>
<evidence type="ECO:0000256" key="9">
    <source>
        <dbReference type="ARBA" id="ARBA00023065"/>
    </source>
</evidence>
<comment type="similarity">
    <text evidence="13">Belongs to the NiCoT transporter (TC 2.A.52) family.</text>
</comment>
<feature type="transmembrane region" description="Helical" evidence="13">
    <location>
        <begin position="259"/>
        <end position="279"/>
    </location>
</feature>
<dbReference type="EMBL" id="JAAIKE010000012">
    <property type="protein sequence ID" value="NEX48494.1"/>
    <property type="molecule type" value="Genomic_DNA"/>
</dbReference>
<feature type="transmembrane region" description="Helical" evidence="13">
    <location>
        <begin position="230"/>
        <end position="253"/>
    </location>
</feature>
<dbReference type="AlphaFoldDB" id="A0A6B3RQS5"/>
<protein>
    <recommendedName>
        <fullName evidence="13">Nickel/cobalt efflux system</fullName>
    </recommendedName>
</protein>